<dbReference type="KEGG" id="nec:KGD82_12025"/>
<dbReference type="AlphaFoldDB" id="A0A975LC27"/>
<keyword evidence="2" id="KW-1185">Reference proteome</keyword>
<organism evidence="1 2">
    <name type="scientific">Nocardiopsis eucommiae</name>
    <dbReference type="NCBI Taxonomy" id="2831970"/>
    <lineage>
        <taxon>Bacteria</taxon>
        <taxon>Bacillati</taxon>
        <taxon>Actinomycetota</taxon>
        <taxon>Actinomycetes</taxon>
        <taxon>Streptosporangiales</taxon>
        <taxon>Nocardiopsidaceae</taxon>
        <taxon>Nocardiopsis</taxon>
    </lineage>
</organism>
<dbReference type="EMBL" id="CP074402">
    <property type="protein sequence ID" value="QVJ02875.1"/>
    <property type="molecule type" value="Genomic_DNA"/>
</dbReference>
<reference evidence="1" key="1">
    <citation type="submission" date="2021-05" db="EMBL/GenBank/DDBJ databases">
        <authorList>
            <person name="Kaiqin L."/>
            <person name="Jian G."/>
        </authorList>
    </citation>
    <scope>NUCLEOTIDE SEQUENCE</scope>
    <source>
        <strain evidence="1">HDS5</strain>
    </source>
</reference>
<accession>A0A975LC27</accession>
<proteinExistence type="predicted"/>
<evidence type="ECO:0000313" key="1">
    <source>
        <dbReference type="EMBL" id="QVJ02875.1"/>
    </source>
</evidence>
<protein>
    <submittedName>
        <fullName evidence="1">Uncharacterized protein</fullName>
    </submittedName>
</protein>
<evidence type="ECO:0000313" key="2">
    <source>
        <dbReference type="Proteomes" id="UP000682416"/>
    </source>
</evidence>
<gene>
    <name evidence="1" type="ORF">KGD82_12025</name>
</gene>
<sequence>MGLRVVRALGLSLSLDAYGMPGAWAGAALDPEEQDVFDADAYLNPVVHTLRFGDLPELLDGLGMEWVAADRVYGPRGAPYLDLDGTNDIPAGRVETVRPEELFDDPELRRRISGLPIAERARAVELSLRPTGFRVLAGRGNSWDKPTLRVRGNLLTRFPRPPR</sequence>
<dbReference type="Proteomes" id="UP000682416">
    <property type="component" value="Chromosome"/>
</dbReference>
<name>A0A975LC27_9ACTN</name>